<dbReference type="AlphaFoldDB" id="A0A401UJM8"/>
<name>A0A401UJM8_9CLOT</name>
<reference evidence="1 2" key="1">
    <citation type="submission" date="2018-11" db="EMBL/GenBank/DDBJ databases">
        <title>Genome sequencing and assembly of Clostridium tagluense strain A121.</title>
        <authorList>
            <person name="Murakami T."/>
            <person name="Segawa T."/>
            <person name="Shcherbakova V.A."/>
            <person name="Mori H."/>
            <person name="Yoshimura Y."/>
        </authorList>
    </citation>
    <scope>NUCLEOTIDE SEQUENCE [LARGE SCALE GENOMIC DNA]</scope>
    <source>
        <strain evidence="1 2">A121</strain>
    </source>
</reference>
<dbReference type="OrthoDB" id="1803913at2"/>
<accession>A0A401UJM8</accession>
<evidence type="ECO:0000313" key="2">
    <source>
        <dbReference type="Proteomes" id="UP000287872"/>
    </source>
</evidence>
<comment type="caution">
    <text evidence="1">The sequence shown here is derived from an EMBL/GenBank/DDBJ whole genome shotgun (WGS) entry which is preliminary data.</text>
</comment>
<protein>
    <submittedName>
        <fullName evidence="1">Uncharacterized protein</fullName>
    </submittedName>
</protein>
<keyword evidence="2" id="KW-1185">Reference proteome</keyword>
<sequence length="139" mass="16233">MQIEKMEMPEDIIKKTVDAIDTVEDTTLKADLMAAMSILASYKFSEHLVKKYVRRETLMGSPLYNEWMEEERKEATTATSQKFIIESLAERFDIVPKKTRKNIEEIKDIVILTELFRKSIRVATIEDFQTILDKAIKNK</sequence>
<dbReference type="PANTHER" id="PTHR34613:SF1">
    <property type="entry name" value="SLL6017 PROTEIN"/>
    <property type="match status" value="1"/>
</dbReference>
<proteinExistence type="predicted"/>
<gene>
    <name evidence="1" type="ORF">Ctaglu_13800</name>
</gene>
<dbReference type="PANTHER" id="PTHR34613">
    <property type="entry name" value="SLL0800 PROTEIN"/>
    <property type="match status" value="1"/>
</dbReference>
<dbReference type="EMBL" id="BHYK01000006">
    <property type="protein sequence ID" value="GCD09757.1"/>
    <property type="molecule type" value="Genomic_DNA"/>
</dbReference>
<organism evidence="1 2">
    <name type="scientific">Clostridium tagluense</name>
    <dbReference type="NCBI Taxonomy" id="360422"/>
    <lineage>
        <taxon>Bacteria</taxon>
        <taxon>Bacillati</taxon>
        <taxon>Bacillota</taxon>
        <taxon>Clostridia</taxon>
        <taxon>Eubacteriales</taxon>
        <taxon>Clostridiaceae</taxon>
        <taxon>Clostridium</taxon>
    </lineage>
</organism>
<evidence type="ECO:0000313" key="1">
    <source>
        <dbReference type="EMBL" id="GCD09757.1"/>
    </source>
</evidence>
<dbReference type="Proteomes" id="UP000287872">
    <property type="component" value="Unassembled WGS sequence"/>
</dbReference>